<organism evidence="12">
    <name type="scientific">Liphistius erawan</name>
    <name type="common">Trapdoor spider</name>
    <dbReference type="NCBI Taxonomy" id="1155480"/>
    <lineage>
        <taxon>Eukaryota</taxon>
        <taxon>Metazoa</taxon>
        <taxon>Ecdysozoa</taxon>
        <taxon>Arthropoda</taxon>
        <taxon>Chelicerata</taxon>
        <taxon>Arachnida</taxon>
        <taxon>Araneae</taxon>
        <taxon>Mesothelae</taxon>
        <taxon>Liphistiidae</taxon>
        <taxon>Liphistius</taxon>
    </lineage>
</organism>
<protein>
    <recommendedName>
        <fullName evidence="3">NADH-ubiquinone oxidoreductase chain 4L</fullName>
    </recommendedName>
    <alternativeName>
        <fullName evidence="9">NADH dehydrogenase subunit 4L</fullName>
    </alternativeName>
</protein>
<evidence type="ECO:0000256" key="4">
    <source>
        <dbReference type="ARBA" id="ARBA00022692"/>
    </source>
</evidence>
<comment type="catalytic activity">
    <reaction evidence="10">
        <text>a ubiquinone + NADH + 5 H(+)(in) = a ubiquinol + NAD(+) + 4 H(+)(out)</text>
        <dbReference type="Rhea" id="RHEA:29091"/>
        <dbReference type="Rhea" id="RHEA-COMP:9565"/>
        <dbReference type="Rhea" id="RHEA-COMP:9566"/>
        <dbReference type="ChEBI" id="CHEBI:15378"/>
        <dbReference type="ChEBI" id="CHEBI:16389"/>
        <dbReference type="ChEBI" id="CHEBI:17976"/>
        <dbReference type="ChEBI" id="CHEBI:57540"/>
        <dbReference type="ChEBI" id="CHEBI:57945"/>
        <dbReference type="EC" id="7.1.1.2"/>
    </reaction>
</comment>
<sequence>MLMMDFGFLVGVVSLLWWRYHILCCLLSIELMLSMVFLSLVYASCLEFNESSVLLVFLSMVVCESSVGLSLLVSLSRSHGGDSISFIWSLN</sequence>
<evidence type="ECO:0000256" key="8">
    <source>
        <dbReference type="ARBA" id="ARBA00023136"/>
    </source>
</evidence>
<dbReference type="Gene3D" id="1.10.287.3510">
    <property type="match status" value="1"/>
</dbReference>
<proteinExistence type="inferred from homology"/>
<evidence type="ECO:0000256" key="10">
    <source>
        <dbReference type="ARBA" id="ARBA00049551"/>
    </source>
</evidence>
<evidence type="ECO:0000256" key="7">
    <source>
        <dbReference type="ARBA" id="ARBA00023027"/>
    </source>
</evidence>
<dbReference type="InterPro" id="IPR039428">
    <property type="entry name" value="NUOK/Mnh_C1-like"/>
</dbReference>
<dbReference type="AlphaFoldDB" id="L7NWP0"/>
<gene>
    <name evidence="12" type="primary">NAD4L</name>
</gene>
<comment type="similarity">
    <text evidence="2">Belongs to the complex I subunit 4L family.</text>
</comment>
<feature type="transmembrane region" description="Helical" evidence="11">
    <location>
        <begin position="20"/>
        <end position="41"/>
    </location>
</feature>
<evidence type="ECO:0000256" key="11">
    <source>
        <dbReference type="SAM" id="Phobius"/>
    </source>
</evidence>
<name>L7NWP0_LIPER</name>
<dbReference type="GO" id="GO:0008137">
    <property type="term" value="F:NADH dehydrogenase (ubiquinone) activity"/>
    <property type="evidence" value="ECO:0007669"/>
    <property type="project" value="UniProtKB-EC"/>
</dbReference>
<evidence type="ECO:0000313" key="12">
    <source>
        <dbReference type="EMBL" id="AFC77878.1"/>
    </source>
</evidence>
<evidence type="ECO:0000256" key="9">
    <source>
        <dbReference type="ARBA" id="ARBA00031586"/>
    </source>
</evidence>
<keyword evidence="6 11" id="KW-1133">Transmembrane helix</keyword>
<comment type="subcellular location">
    <subcellularLocation>
        <location evidence="1">Membrane</location>
        <topology evidence="1">Multi-pass membrane protein</topology>
    </subcellularLocation>
</comment>
<reference evidence="12" key="1">
    <citation type="submission" date="2012-01" db="EMBL/GenBank/DDBJ databases">
        <title>Mitochondrial genomes of three spider species.</title>
        <authorList>
            <person name="Podsiadlowski L."/>
            <person name="Arabi J."/>
            <person name="Fahrein K."/>
        </authorList>
    </citation>
    <scope>NUCLEOTIDE SEQUENCE</scope>
</reference>
<keyword evidence="8 11" id="KW-0472">Membrane</keyword>
<keyword evidence="5" id="KW-1278">Translocase</keyword>
<dbReference type="EMBL" id="JQ407803">
    <property type="protein sequence ID" value="AFC77878.1"/>
    <property type="molecule type" value="Genomic_DNA"/>
</dbReference>
<evidence type="ECO:0000256" key="5">
    <source>
        <dbReference type="ARBA" id="ARBA00022967"/>
    </source>
</evidence>
<keyword evidence="4 11" id="KW-0812">Transmembrane</keyword>
<dbReference type="Pfam" id="PF00420">
    <property type="entry name" value="Oxidored_q2"/>
    <property type="match status" value="1"/>
</dbReference>
<keyword evidence="7" id="KW-0520">NAD</keyword>
<dbReference type="GO" id="GO:0016020">
    <property type="term" value="C:membrane"/>
    <property type="evidence" value="ECO:0007669"/>
    <property type="project" value="UniProtKB-SubCell"/>
</dbReference>
<accession>L7NWP0</accession>
<keyword evidence="12" id="KW-0496">Mitochondrion</keyword>
<evidence type="ECO:0000256" key="6">
    <source>
        <dbReference type="ARBA" id="ARBA00022989"/>
    </source>
</evidence>
<evidence type="ECO:0000256" key="3">
    <source>
        <dbReference type="ARBA" id="ARBA00016612"/>
    </source>
</evidence>
<evidence type="ECO:0000256" key="1">
    <source>
        <dbReference type="ARBA" id="ARBA00004141"/>
    </source>
</evidence>
<feature type="transmembrane region" description="Helical" evidence="11">
    <location>
        <begin position="53"/>
        <end position="73"/>
    </location>
</feature>
<geneLocation type="mitochondrion" evidence="12"/>
<evidence type="ECO:0000256" key="2">
    <source>
        <dbReference type="ARBA" id="ARBA00010519"/>
    </source>
</evidence>